<gene>
    <name evidence="3" type="ORF">DU002_17180</name>
</gene>
<protein>
    <submittedName>
        <fullName evidence="3">IS30 family transposase</fullName>
    </submittedName>
</protein>
<dbReference type="OrthoDB" id="9803231at2"/>
<dbReference type="Gene3D" id="1.10.10.60">
    <property type="entry name" value="Homeodomain-like"/>
    <property type="match status" value="1"/>
</dbReference>
<organism evidence="3 4">
    <name type="scientific">Corallincola holothuriorum</name>
    <dbReference type="NCBI Taxonomy" id="2282215"/>
    <lineage>
        <taxon>Bacteria</taxon>
        <taxon>Pseudomonadati</taxon>
        <taxon>Pseudomonadota</taxon>
        <taxon>Gammaproteobacteria</taxon>
        <taxon>Alteromonadales</taxon>
        <taxon>Psychromonadaceae</taxon>
        <taxon>Corallincola</taxon>
    </lineage>
</organism>
<keyword evidence="1" id="KW-0233">DNA recombination</keyword>
<sequence length="316" mass="35859">MNYQQLTEGKRYQISALLAQGCSQAVIARTISVSASTVSRELQRNRTTDDEYQPAEAQQQCQSRRTGAAKYRIPVETIDFVELMLSQEWSPEQISAVSSRVDMPVSHEWIYQHVANDKAHGGKLYKSLRQGHKRYRKGKNSKRCVIPEPVSIDERPSIVGTRERFGDWEIDTVLGRQGTGAMVTIAERKSRFYLVKKVQAKTAAEVRDATIDMLKPYAAFVHTITADNGSEFVEHQAIANALDADIYFAHPYSSWERGLNESFNGLLRQYIPKGTDLRLVTDEDVLRAQTRLNERPRKCLDFKQPKAVFESLCQAA</sequence>
<dbReference type="GO" id="GO:0005829">
    <property type="term" value="C:cytosol"/>
    <property type="evidence" value="ECO:0007669"/>
    <property type="project" value="TreeGrafter"/>
</dbReference>
<dbReference type="InterPro" id="IPR009057">
    <property type="entry name" value="Homeodomain-like_sf"/>
</dbReference>
<dbReference type="NCBIfam" id="NF033563">
    <property type="entry name" value="transpos_IS30"/>
    <property type="match status" value="1"/>
</dbReference>
<accession>A0A368N4Q9</accession>
<evidence type="ECO:0000256" key="1">
    <source>
        <dbReference type="ARBA" id="ARBA00023172"/>
    </source>
</evidence>
<dbReference type="GO" id="GO:0015074">
    <property type="term" value="P:DNA integration"/>
    <property type="evidence" value="ECO:0007669"/>
    <property type="project" value="InterPro"/>
</dbReference>
<dbReference type="EMBL" id="QPID01000012">
    <property type="protein sequence ID" value="RCU45160.1"/>
    <property type="molecule type" value="Genomic_DNA"/>
</dbReference>
<dbReference type="SUPFAM" id="SSF46689">
    <property type="entry name" value="Homeodomain-like"/>
    <property type="match status" value="1"/>
</dbReference>
<name>A0A368N4Q9_9GAMM</name>
<dbReference type="RefSeq" id="WP_114339679.1">
    <property type="nucleotide sequence ID" value="NZ_QPID01000012.1"/>
</dbReference>
<dbReference type="InterPro" id="IPR051917">
    <property type="entry name" value="Transposase-Integrase"/>
</dbReference>
<dbReference type="Proteomes" id="UP000252558">
    <property type="component" value="Unassembled WGS sequence"/>
</dbReference>
<dbReference type="InterPro" id="IPR025246">
    <property type="entry name" value="IS30-like_HTH"/>
</dbReference>
<dbReference type="SUPFAM" id="SSF53098">
    <property type="entry name" value="Ribonuclease H-like"/>
    <property type="match status" value="1"/>
</dbReference>
<dbReference type="GO" id="GO:0003676">
    <property type="term" value="F:nucleic acid binding"/>
    <property type="evidence" value="ECO:0007669"/>
    <property type="project" value="InterPro"/>
</dbReference>
<evidence type="ECO:0000313" key="3">
    <source>
        <dbReference type="EMBL" id="RCU45160.1"/>
    </source>
</evidence>
<dbReference type="GO" id="GO:0004803">
    <property type="term" value="F:transposase activity"/>
    <property type="evidence" value="ECO:0007669"/>
    <property type="project" value="TreeGrafter"/>
</dbReference>
<dbReference type="InterPro" id="IPR053392">
    <property type="entry name" value="Transposase_IS30-like"/>
</dbReference>
<evidence type="ECO:0000313" key="4">
    <source>
        <dbReference type="Proteomes" id="UP000252558"/>
    </source>
</evidence>
<comment type="caution">
    <text evidence="3">The sequence shown here is derived from an EMBL/GenBank/DDBJ whole genome shotgun (WGS) entry which is preliminary data.</text>
</comment>
<dbReference type="InterPro" id="IPR012337">
    <property type="entry name" value="RNaseH-like_sf"/>
</dbReference>
<reference evidence="3 4" key="1">
    <citation type="submission" date="2018-07" db="EMBL/GenBank/DDBJ databases">
        <title>Corallincola holothuriorum sp. nov., a new facultative anaerobe isolated from sea cucumber Apostichopus japonicus.</title>
        <authorList>
            <person name="Xia H."/>
        </authorList>
    </citation>
    <scope>NUCLEOTIDE SEQUENCE [LARGE SCALE GENOMIC DNA]</scope>
    <source>
        <strain evidence="3 4">C4</strain>
    </source>
</reference>
<keyword evidence="4" id="KW-1185">Reference proteome</keyword>
<dbReference type="PROSITE" id="PS50994">
    <property type="entry name" value="INTEGRASE"/>
    <property type="match status" value="1"/>
</dbReference>
<dbReference type="Pfam" id="PF13936">
    <property type="entry name" value="HTH_38"/>
    <property type="match status" value="1"/>
</dbReference>
<dbReference type="InterPro" id="IPR036397">
    <property type="entry name" value="RNaseH_sf"/>
</dbReference>
<dbReference type="Gene3D" id="3.30.420.10">
    <property type="entry name" value="Ribonuclease H-like superfamily/Ribonuclease H"/>
    <property type="match status" value="1"/>
</dbReference>
<proteinExistence type="predicted"/>
<dbReference type="GO" id="GO:0032196">
    <property type="term" value="P:transposition"/>
    <property type="evidence" value="ECO:0007669"/>
    <property type="project" value="TreeGrafter"/>
</dbReference>
<dbReference type="PANTHER" id="PTHR10948:SF23">
    <property type="entry name" value="TRANSPOSASE INSI FOR INSERTION SEQUENCE ELEMENT IS30A-RELATED"/>
    <property type="match status" value="1"/>
</dbReference>
<dbReference type="GO" id="GO:0006310">
    <property type="term" value="P:DNA recombination"/>
    <property type="evidence" value="ECO:0007669"/>
    <property type="project" value="UniProtKB-KW"/>
</dbReference>
<dbReference type="InterPro" id="IPR001584">
    <property type="entry name" value="Integrase_cat-core"/>
</dbReference>
<dbReference type="PANTHER" id="PTHR10948">
    <property type="entry name" value="TRANSPOSASE"/>
    <property type="match status" value="1"/>
</dbReference>
<dbReference type="AlphaFoldDB" id="A0A368N4Q9"/>
<feature type="domain" description="Integrase catalytic" evidence="2">
    <location>
        <begin position="152"/>
        <end position="313"/>
    </location>
</feature>
<evidence type="ECO:0000259" key="2">
    <source>
        <dbReference type="PROSITE" id="PS50994"/>
    </source>
</evidence>